<dbReference type="EMBL" id="CACRXK020010733">
    <property type="protein sequence ID" value="CAB4020005.1"/>
    <property type="molecule type" value="Genomic_DNA"/>
</dbReference>
<dbReference type="AlphaFoldDB" id="A0A7D9EZ00"/>
<reference evidence="1" key="1">
    <citation type="submission" date="2020-04" db="EMBL/GenBank/DDBJ databases">
        <authorList>
            <person name="Alioto T."/>
            <person name="Alioto T."/>
            <person name="Gomez Garrido J."/>
        </authorList>
    </citation>
    <scope>NUCLEOTIDE SEQUENCE</scope>
    <source>
        <strain evidence="1">A484AB</strain>
    </source>
</reference>
<evidence type="ECO:0000313" key="1">
    <source>
        <dbReference type="EMBL" id="CAB4020005.1"/>
    </source>
</evidence>
<dbReference type="OrthoDB" id="202851at2759"/>
<sequence>MAARGDFRLYCLLFLFIYLLSIVSGRMSKKLYPPMKEDIPFIKCDVCQKAVKYLFRKAKSMREDTTKIGEEKLQDLVDKACNPEKFEGEWLAKLDIEEKKGELQLSEQEDLGSCKAECRTVAKACDDTVGDADTDIAEELWKNELTLSQLINEVCYSDTNACSKTKINFKSGSRKDEKFQVMSDEEKQAQEYLKKASDMPGMPNMQMYSREEMMEEMSKQQGSQSEDEPESDSSEYTTHPGGDLSIWDAIVQLFKDIWNWIRDLLGIREKASGEL</sequence>
<name>A0A7D9EZ00_PARCT</name>
<organism evidence="1 2">
    <name type="scientific">Paramuricea clavata</name>
    <name type="common">Red gorgonian</name>
    <name type="synonym">Violescent sea-whip</name>
    <dbReference type="NCBI Taxonomy" id="317549"/>
    <lineage>
        <taxon>Eukaryota</taxon>
        <taxon>Metazoa</taxon>
        <taxon>Cnidaria</taxon>
        <taxon>Anthozoa</taxon>
        <taxon>Octocorallia</taxon>
        <taxon>Malacalcyonacea</taxon>
        <taxon>Plexauridae</taxon>
        <taxon>Paramuricea</taxon>
    </lineage>
</organism>
<keyword evidence="2" id="KW-1185">Reference proteome</keyword>
<gene>
    <name evidence="1" type="ORF">PACLA_8A042351</name>
</gene>
<dbReference type="PANTHER" id="PTHR36058">
    <property type="entry name" value="NUCLEOPHOSMIN"/>
    <property type="match status" value="1"/>
</dbReference>
<comment type="caution">
    <text evidence="1">The sequence shown here is derived from an EMBL/GenBank/DDBJ whole genome shotgun (WGS) entry which is preliminary data.</text>
</comment>
<accession>A0A7D9EZ00</accession>
<dbReference type="PANTHER" id="PTHR36058:SF1">
    <property type="entry name" value="NUCLEOPHOSMIN"/>
    <property type="match status" value="1"/>
</dbReference>
<evidence type="ECO:0000313" key="2">
    <source>
        <dbReference type="Proteomes" id="UP001152795"/>
    </source>
</evidence>
<proteinExistence type="predicted"/>
<protein>
    <submittedName>
        <fullName evidence="1">Uncharacterized protein</fullName>
    </submittedName>
</protein>
<dbReference type="Proteomes" id="UP001152795">
    <property type="component" value="Unassembled WGS sequence"/>
</dbReference>